<gene>
    <name evidence="1" type="ORF">CANARDRAFT_201502</name>
</gene>
<keyword evidence="2" id="KW-1185">Reference proteome</keyword>
<dbReference type="Proteomes" id="UP000094801">
    <property type="component" value="Unassembled WGS sequence"/>
</dbReference>
<dbReference type="Gene3D" id="1.10.8.100">
    <property type="entry name" value="Ribosomal RNA adenine dimethylase-like, domain 2"/>
    <property type="match status" value="1"/>
</dbReference>
<dbReference type="InterPro" id="IPR023165">
    <property type="entry name" value="rRNA_Ade_diMease-like_C"/>
</dbReference>
<dbReference type="EMBL" id="KV453858">
    <property type="protein sequence ID" value="ODV84230.1"/>
    <property type="molecule type" value="Genomic_DNA"/>
</dbReference>
<accession>A0A1E4SXK3</accession>
<protein>
    <submittedName>
        <fullName evidence="1">Uncharacterized protein</fullName>
    </submittedName>
</protein>
<dbReference type="AlphaFoldDB" id="A0A1E4SXK3"/>
<dbReference type="STRING" id="983967.A0A1E4SXK3"/>
<dbReference type="Gene3D" id="3.40.50.150">
    <property type="entry name" value="Vaccinia Virus protein VP39"/>
    <property type="match status" value="1"/>
</dbReference>
<name>A0A1E4SXK3_9ASCO</name>
<evidence type="ECO:0000313" key="1">
    <source>
        <dbReference type="EMBL" id="ODV84230.1"/>
    </source>
</evidence>
<dbReference type="OrthoDB" id="16079at2759"/>
<proteinExistence type="predicted"/>
<organism evidence="1 2">
    <name type="scientific">[Candida] arabinofermentans NRRL YB-2248</name>
    <dbReference type="NCBI Taxonomy" id="983967"/>
    <lineage>
        <taxon>Eukaryota</taxon>
        <taxon>Fungi</taxon>
        <taxon>Dikarya</taxon>
        <taxon>Ascomycota</taxon>
        <taxon>Saccharomycotina</taxon>
        <taxon>Pichiomycetes</taxon>
        <taxon>Pichiales</taxon>
        <taxon>Pichiaceae</taxon>
        <taxon>Ogataea</taxon>
        <taxon>Ogataea/Candida clade</taxon>
    </lineage>
</organism>
<sequence length="324" mass="37161">MPAVYSIAFDEETNKRIIDRLKLKETYPDASNTLSIAELQANYNSLTYWIHQELKPKHHTLFAAPSISYLFWDGITKSDPTCENMHLAPNQGNKATQIFIDEQIAEGHLDPQVESTPGKVNQTLLVHGNYVHKDMQALFRYLIYFNSIQEGVFKYGNVKLLAWLTPTDVLKYTGITSQYRKSNSFIANCYADIDVIAYSNSKKDKKVERSLSLFKDAIKLPEKEGQPDVCLIEMQSNHNKCNVKHQEEFDFVVHKLCMLSATPISSSCKLLGPGADEYFAEVLPQNILKKSAADLTEHEMALISEEFYLWPFKPDFRMELYMEH</sequence>
<dbReference type="InterPro" id="IPR029063">
    <property type="entry name" value="SAM-dependent_MTases_sf"/>
</dbReference>
<evidence type="ECO:0000313" key="2">
    <source>
        <dbReference type="Proteomes" id="UP000094801"/>
    </source>
</evidence>
<reference evidence="2" key="1">
    <citation type="submission" date="2016-04" db="EMBL/GenBank/DDBJ databases">
        <title>Comparative genomics of biotechnologically important yeasts.</title>
        <authorList>
            <consortium name="DOE Joint Genome Institute"/>
            <person name="Riley R."/>
            <person name="Haridas S."/>
            <person name="Wolfe K.H."/>
            <person name="Lopes M.R."/>
            <person name="Hittinger C.T."/>
            <person name="Goker M."/>
            <person name="Salamov A."/>
            <person name="Wisecaver J."/>
            <person name="Long T.M."/>
            <person name="Aerts A.L."/>
            <person name="Barry K."/>
            <person name="Choi C."/>
            <person name="Clum A."/>
            <person name="Coughlan A.Y."/>
            <person name="Deshpande S."/>
            <person name="Douglass A.P."/>
            <person name="Hanson S.J."/>
            <person name="Klenk H.-P."/>
            <person name="Labutti K."/>
            <person name="Lapidus A."/>
            <person name="Lindquist E."/>
            <person name="Lipzen A."/>
            <person name="Meier-Kolthoff J.P."/>
            <person name="Ohm R.A."/>
            <person name="Otillar R.P."/>
            <person name="Pangilinan J."/>
            <person name="Peng Y."/>
            <person name="Rokas A."/>
            <person name="Rosa C.A."/>
            <person name="Scheuner C."/>
            <person name="Sibirny A.A."/>
            <person name="Slot J.C."/>
            <person name="Stielow J.B."/>
            <person name="Sun H."/>
            <person name="Kurtzman C.P."/>
            <person name="Blackwell M."/>
            <person name="Grigoriev I.V."/>
            <person name="Jeffries T.W."/>
        </authorList>
    </citation>
    <scope>NUCLEOTIDE SEQUENCE [LARGE SCALE GENOMIC DNA]</scope>
    <source>
        <strain evidence="2">NRRL YB-2248</strain>
    </source>
</reference>